<sequence length="19" mass="2136">MSPTRFIISETLDSLPNSQ</sequence>
<dbReference type="WBParaSite" id="Hba_05530">
    <property type="protein sequence ID" value="Hba_05530"/>
    <property type="gene ID" value="Hba_05530"/>
</dbReference>
<dbReference type="AlphaFoldDB" id="A0A1I7WKG0"/>
<organism evidence="1 2">
    <name type="scientific">Heterorhabditis bacteriophora</name>
    <name type="common">Entomopathogenic nematode worm</name>
    <dbReference type="NCBI Taxonomy" id="37862"/>
    <lineage>
        <taxon>Eukaryota</taxon>
        <taxon>Metazoa</taxon>
        <taxon>Ecdysozoa</taxon>
        <taxon>Nematoda</taxon>
        <taxon>Chromadorea</taxon>
        <taxon>Rhabditida</taxon>
        <taxon>Rhabditina</taxon>
        <taxon>Rhabditomorpha</taxon>
        <taxon>Strongyloidea</taxon>
        <taxon>Heterorhabditidae</taxon>
        <taxon>Heterorhabditis</taxon>
    </lineage>
</organism>
<evidence type="ECO:0000313" key="2">
    <source>
        <dbReference type="WBParaSite" id="Hba_05530"/>
    </source>
</evidence>
<proteinExistence type="predicted"/>
<keyword evidence="1" id="KW-1185">Reference proteome</keyword>
<dbReference type="Proteomes" id="UP000095283">
    <property type="component" value="Unplaced"/>
</dbReference>
<accession>A0A1I7WKG0</accession>
<reference evidence="2" key="1">
    <citation type="submission" date="2016-11" db="UniProtKB">
        <authorList>
            <consortium name="WormBaseParasite"/>
        </authorList>
    </citation>
    <scope>IDENTIFICATION</scope>
</reference>
<evidence type="ECO:0000313" key="1">
    <source>
        <dbReference type="Proteomes" id="UP000095283"/>
    </source>
</evidence>
<protein>
    <submittedName>
        <fullName evidence="2">Uncharacterized protein</fullName>
    </submittedName>
</protein>
<name>A0A1I7WKG0_HETBA</name>